<keyword evidence="2" id="KW-1185">Reference proteome</keyword>
<evidence type="ECO:0000313" key="1">
    <source>
        <dbReference type="EMBL" id="KAJ1174112.1"/>
    </source>
</evidence>
<dbReference type="AlphaFoldDB" id="A0AAV7TBV8"/>
<reference evidence="1" key="1">
    <citation type="journal article" date="2022" name="bioRxiv">
        <title>Sequencing and chromosome-scale assembly of the giantPleurodeles waltlgenome.</title>
        <authorList>
            <person name="Brown T."/>
            <person name="Elewa A."/>
            <person name="Iarovenko S."/>
            <person name="Subramanian E."/>
            <person name="Araus A.J."/>
            <person name="Petzold A."/>
            <person name="Susuki M."/>
            <person name="Suzuki K.-i.T."/>
            <person name="Hayashi T."/>
            <person name="Toyoda A."/>
            <person name="Oliveira C."/>
            <person name="Osipova E."/>
            <person name="Leigh N.D."/>
            <person name="Simon A."/>
            <person name="Yun M.H."/>
        </authorList>
    </citation>
    <scope>NUCLEOTIDE SEQUENCE</scope>
    <source>
        <strain evidence="1">20211129_DDA</strain>
        <tissue evidence="1">Liver</tissue>
    </source>
</reference>
<name>A0AAV7TBV8_PLEWA</name>
<dbReference type="EMBL" id="JANPWB010000007">
    <property type="protein sequence ID" value="KAJ1174112.1"/>
    <property type="molecule type" value="Genomic_DNA"/>
</dbReference>
<proteinExistence type="predicted"/>
<organism evidence="1 2">
    <name type="scientific">Pleurodeles waltl</name>
    <name type="common">Iberian ribbed newt</name>
    <dbReference type="NCBI Taxonomy" id="8319"/>
    <lineage>
        <taxon>Eukaryota</taxon>
        <taxon>Metazoa</taxon>
        <taxon>Chordata</taxon>
        <taxon>Craniata</taxon>
        <taxon>Vertebrata</taxon>
        <taxon>Euteleostomi</taxon>
        <taxon>Amphibia</taxon>
        <taxon>Batrachia</taxon>
        <taxon>Caudata</taxon>
        <taxon>Salamandroidea</taxon>
        <taxon>Salamandridae</taxon>
        <taxon>Pleurodelinae</taxon>
        <taxon>Pleurodeles</taxon>
    </lineage>
</organism>
<dbReference type="Proteomes" id="UP001066276">
    <property type="component" value="Chromosome 4_1"/>
</dbReference>
<comment type="caution">
    <text evidence="1">The sequence shown here is derived from an EMBL/GenBank/DDBJ whole genome shotgun (WGS) entry which is preliminary data.</text>
</comment>
<gene>
    <name evidence="1" type="ORF">NDU88_005935</name>
</gene>
<sequence length="107" mass="11975">MRGCLDQSVYDGEMSCAMNLDSLYGTKLQRWFQTEVLQKSTLNRNCFFIKSTHEDLVQEDGTMAKEGESTSNELETPGEDAGFLAASRLSLLIGEMLHHLGRWANVA</sequence>
<protein>
    <submittedName>
        <fullName evidence="1">Uncharacterized protein</fullName>
    </submittedName>
</protein>
<evidence type="ECO:0000313" key="2">
    <source>
        <dbReference type="Proteomes" id="UP001066276"/>
    </source>
</evidence>
<accession>A0AAV7TBV8</accession>